<feature type="compositionally biased region" description="Polar residues" evidence="1">
    <location>
        <begin position="105"/>
        <end position="120"/>
    </location>
</feature>
<accession>A0AAW1V7X5</accession>
<evidence type="ECO:0000313" key="3">
    <source>
        <dbReference type="Proteomes" id="UP001431783"/>
    </source>
</evidence>
<dbReference type="Proteomes" id="UP001431783">
    <property type="component" value="Unassembled WGS sequence"/>
</dbReference>
<reference evidence="2 3" key="1">
    <citation type="submission" date="2023-03" db="EMBL/GenBank/DDBJ databases">
        <title>Genome insight into feeding habits of ladybird beetles.</title>
        <authorList>
            <person name="Li H.-S."/>
            <person name="Huang Y.-H."/>
            <person name="Pang H."/>
        </authorList>
    </citation>
    <scope>NUCLEOTIDE SEQUENCE [LARGE SCALE GENOMIC DNA]</scope>
    <source>
        <strain evidence="2">SYSU_2023b</strain>
        <tissue evidence="2">Whole body</tissue>
    </source>
</reference>
<comment type="caution">
    <text evidence="2">The sequence shown here is derived from an EMBL/GenBank/DDBJ whole genome shotgun (WGS) entry which is preliminary data.</text>
</comment>
<feature type="region of interest" description="Disordered" evidence="1">
    <location>
        <begin position="73"/>
        <end position="154"/>
    </location>
</feature>
<evidence type="ECO:0000313" key="2">
    <source>
        <dbReference type="EMBL" id="KAK9891791.1"/>
    </source>
</evidence>
<feature type="compositionally biased region" description="Basic and acidic residues" evidence="1">
    <location>
        <begin position="143"/>
        <end position="154"/>
    </location>
</feature>
<dbReference type="AlphaFoldDB" id="A0AAW1V7X5"/>
<feature type="compositionally biased region" description="Polar residues" evidence="1">
    <location>
        <begin position="130"/>
        <end position="140"/>
    </location>
</feature>
<name>A0AAW1V7X5_9CUCU</name>
<sequence>MKNRTCRSLNVSENGLRLFERPHCNYRLRGSRAYCGHKLADDINDCLEYNGMVMMLSDDGPYREIAVDVPDSFVGQNKAPPKYPPPKPSLTHREYAIDAPDNYVKKNSTPSKTSVNTNMIKSGPHGNATPPVSTPNSKPVSSPKDHQKLKRTSD</sequence>
<protein>
    <submittedName>
        <fullName evidence="2">Uncharacterized protein</fullName>
    </submittedName>
</protein>
<gene>
    <name evidence="2" type="ORF">WA026_016587</name>
</gene>
<organism evidence="2 3">
    <name type="scientific">Henosepilachna vigintioctopunctata</name>
    <dbReference type="NCBI Taxonomy" id="420089"/>
    <lineage>
        <taxon>Eukaryota</taxon>
        <taxon>Metazoa</taxon>
        <taxon>Ecdysozoa</taxon>
        <taxon>Arthropoda</taxon>
        <taxon>Hexapoda</taxon>
        <taxon>Insecta</taxon>
        <taxon>Pterygota</taxon>
        <taxon>Neoptera</taxon>
        <taxon>Endopterygota</taxon>
        <taxon>Coleoptera</taxon>
        <taxon>Polyphaga</taxon>
        <taxon>Cucujiformia</taxon>
        <taxon>Coccinelloidea</taxon>
        <taxon>Coccinellidae</taxon>
        <taxon>Epilachninae</taxon>
        <taxon>Epilachnini</taxon>
        <taxon>Henosepilachna</taxon>
    </lineage>
</organism>
<proteinExistence type="predicted"/>
<keyword evidence="3" id="KW-1185">Reference proteome</keyword>
<dbReference type="EMBL" id="JARQZJ010000130">
    <property type="protein sequence ID" value="KAK9891791.1"/>
    <property type="molecule type" value="Genomic_DNA"/>
</dbReference>
<evidence type="ECO:0000256" key="1">
    <source>
        <dbReference type="SAM" id="MobiDB-lite"/>
    </source>
</evidence>